<name>A0ABD3PAS1_9STRA</name>
<feature type="region of interest" description="Disordered" evidence="1">
    <location>
        <begin position="934"/>
        <end position="970"/>
    </location>
</feature>
<organism evidence="2 3">
    <name type="scientific">Cyclotella atomus</name>
    <dbReference type="NCBI Taxonomy" id="382360"/>
    <lineage>
        <taxon>Eukaryota</taxon>
        <taxon>Sar</taxon>
        <taxon>Stramenopiles</taxon>
        <taxon>Ochrophyta</taxon>
        <taxon>Bacillariophyta</taxon>
        <taxon>Coscinodiscophyceae</taxon>
        <taxon>Thalassiosirophycidae</taxon>
        <taxon>Stephanodiscales</taxon>
        <taxon>Stephanodiscaceae</taxon>
        <taxon>Cyclotella</taxon>
    </lineage>
</organism>
<feature type="compositionally biased region" description="Basic residues" evidence="1">
    <location>
        <begin position="510"/>
        <end position="520"/>
    </location>
</feature>
<dbReference type="PANTHER" id="PTHR48148">
    <property type="entry name" value="KERATINOCYTE PROLINE-RICH PROTEIN"/>
    <property type="match status" value="1"/>
</dbReference>
<gene>
    <name evidence="2" type="ORF">ACHAWO_011958</name>
</gene>
<sequence>MDSSSGESRISNGPIHERAQTKRRLARSSVPMMPVALLLSSQHVASARDLALINKNPFLPDYMGNLCKNDKPADSWMTAVPVTAEACCKLNFSWNLPTCEANSKKWALENAPDTVEENEEEVDTSTKYWADTTAGLCKLDGPDRPSWTTAYEIPYQECCDKYLSWSYDKCMAHAPKEDEAEQNSSSEEKKYYPDSIKGYCKEDGPSRPSWATALEDDYTTCCENHFDESEETLYNCMKKMPNSATRKPTGKPTEAPVSSAPTKALYFTPAPEASNPTTSPPTTLRPTPLPTTNVICSDQTLSKSQCESNPKCIWYLKNGIACTYKAWVMPTAKPTPRPTMSPVISYEFYNIPSSGLCAFNDESKPAWITKIYDDWDECCQEESWDVPKCLAAKPAELKQNDMQMNNAPTGGGSGSTDYVIIDITMYGSLMLDKLILPSVTSDEWNDLKRVLTKSLILTLAYDTSLVHPNVEVELWSVGTQQFSWRRLFSEDTEEIESGSTSSLRGAQRERRARKEKKTKKPSSQPSSKPVAQNNDMVQNSQSLASKYELKFALVVPTKCDSDCQSSNGYLGQAEADLIEEHLQEFVKNNYFGVQLKREGNAMGLFFDSLPKASGVKLSYQFAAKAAGGLTWTPSASPTLKPTSTPTTSPTITASPSSSSKPISRTYYPDYENHICKVADGSEPEFEINFFPSLKKCCKFEWIDFDTCMQFSFTDRPTPKPTGSPTVKPTKGPKTKRPSPKPTVKTSPAPTMRPIKLNSSPIGIGGVVYYPDLVLGVCKSDGKHGNIPYKFSTAEACCNNNLMDYVKCITYARPKKYYPNPWAGYCQEADGSENSMYSYSLQECCELGLVGEYDSCIKNTLNQSGPEPTKHPTRSPITSSLPGVYYPDFAAGFCRSDGLHGDKPYVFASAEKCCRNAVMNYDDCVWESINRFQEAPPTTPEPTHKPTQRPTSKPSSKPTNKPTPLPTQLQVSPVGNYYPDFAAGYCKSDGLHVGKPYVFTTAEKCCTNEVMDYYSCLIVSIERFQEAPPVTSTTTTTTTTTTTSLAPTIYYPDILLKVCKSDGNHGDSPYTYSDAPSCCDSFSIDYERCMAYNAGYEYIPIPWEGYCRVSSGTELVAYKYDSPEDCCQSTQSSTYSSCLLLSLENLGGTSSVVSSSTTTTTSTSASSKVYYPDLVLKVCKSDGKQGTIPYLFNTAHACCDNNYMNYDICMSYAQGNTGVIQTSTTTTTTTTQASKIYYPDLVLKVCKSDGKQGQIPFLFSSAHECCDNNLMDYDSCMAYANGDTTSGNNPPPVTPQPSPKPTTGATPAPITPQPSPKPTMRATLPPMTSKPTVKPTPKPTEKYTTPPVVVSAIDGRKIIGEVTDSFEKGLTGVFPWSTSPDNPWTIDTTSFKDGSASARSAPISKGETSDLYVAVNTDHGGMFYFSLKTDVQMPFSGFYVNVDDKSKMGYTFAFSEYMDLSVSVDAGQHVLMFRTWVPSNSPGPSTTSSGTVNVDKVSFQPILVEDFESQQLSWGAEFVGPDWQFDTSNPHAGSISLRNPSISSGQSSSMSFEFTTSSKGAVVEFWYDSNLSGGDKFEFVIDGYAVFTVTTDSDNWKMQSKSLVPGKHTIEWKFIKSSGVNSSIWIDDIRIRPIGA</sequence>
<feature type="region of interest" description="Disordered" evidence="1">
    <location>
        <begin position="270"/>
        <end position="289"/>
    </location>
</feature>
<accession>A0ABD3PAS1</accession>
<dbReference type="PANTHER" id="PTHR48148:SF3">
    <property type="entry name" value="KERATINOCYTE PROLINE-RICH PROTEIN"/>
    <property type="match status" value="1"/>
</dbReference>
<comment type="caution">
    <text evidence="2">The sequence shown here is derived from an EMBL/GenBank/DDBJ whole genome shotgun (WGS) entry which is preliminary data.</text>
</comment>
<feature type="compositionally biased region" description="Pro residues" evidence="1">
    <location>
        <begin position="1288"/>
        <end position="1299"/>
    </location>
</feature>
<keyword evidence="3" id="KW-1185">Reference proteome</keyword>
<reference evidence="2 3" key="1">
    <citation type="submission" date="2024-10" db="EMBL/GenBank/DDBJ databases">
        <title>Updated reference genomes for cyclostephanoid diatoms.</title>
        <authorList>
            <person name="Roberts W.R."/>
            <person name="Alverson A.J."/>
        </authorList>
    </citation>
    <scope>NUCLEOTIDE SEQUENCE [LARGE SCALE GENOMIC DNA]</scope>
    <source>
        <strain evidence="2 3">AJA010-31</strain>
    </source>
</reference>
<feature type="compositionally biased region" description="Low complexity" evidence="1">
    <location>
        <begin position="720"/>
        <end position="729"/>
    </location>
</feature>
<dbReference type="Proteomes" id="UP001530400">
    <property type="component" value="Unassembled WGS sequence"/>
</dbReference>
<feature type="region of interest" description="Disordered" evidence="1">
    <location>
        <begin position="1283"/>
        <end position="1344"/>
    </location>
</feature>
<dbReference type="EMBL" id="JALLPJ020000700">
    <property type="protein sequence ID" value="KAL3785213.1"/>
    <property type="molecule type" value="Genomic_DNA"/>
</dbReference>
<protein>
    <submittedName>
        <fullName evidence="2">Uncharacterized protein</fullName>
    </submittedName>
</protein>
<proteinExistence type="predicted"/>
<feature type="region of interest" description="Disordered" evidence="1">
    <location>
        <begin position="495"/>
        <end position="535"/>
    </location>
</feature>
<evidence type="ECO:0000313" key="3">
    <source>
        <dbReference type="Proteomes" id="UP001530400"/>
    </source>
</evidence>
<evidence type="ECO:0000256" key="1">
    <source>
        <dbReference type="SAM" id="MobiDB-lite"/>
    </source>
</evidence>
<feature type="compositionally biased region" description="Low complexity" evidence="1">
    <location>
        <begin position="947"/>
        <end position="969"/>
    </location>
</feature>
<feature type="region of interest" description="Disordered" evidence="1">
    <location>
        <begin position="633"/>
        <end position="662"/>
    </location>
</feature>
<feature type="compositionally biased region" description="Low complexity" evidence="1">
    <location>
        <begin position="1324"/>
        <end position="1334"/>
    </location>
</feature>
<evidence type="ECO:0000313" key="2">
    <source>
        <dbReference type="EMBL" id="KAL3785213.1"/>
    </source>
</evidence>
<feature type="region of interest" description="Disordered" evidence="1">
    <location>
        <begin position="715"/>
        <end position="751"/>
    </location>
</feature>
<feature type="region of interest" description="Disordered" evidence="1">
    <location>
        <begin position="1"/>
        <end position="26"/>
    </location>
</feature>
<feature type="compositionally biased region" description="Polar residues" evidence="1">
    <location>
        <begin position="1"/>
        <end position="11"/>
    </location>
</feature>